<dbReference type="InterPro" id="IPR025062">
    <property type="entry name" value="DUF4003"/>
</dbReference>
<evidence type="ECO:0008006" key="3">
    <source>
        <dbReference type="Google" id="ProtNLM"/>
    </source>
</evidence>
<organism evidence="1 2">
    <name type="scientific">Ruminococcus flavefaciens</name>
    <dbReference type="NCBI Taxonomy" id="1265"/>
    <lineage>
        <taxon>Bacteria</taxon>
        <taxon>Bacillati</taxon>
        <taxon>Bacillota</taxon>
        <taxon>Clostridia</taxon>
        <taxon>Eubacteriales</taxon>
        <taxon>Oscillospiraceae</taxon>
        <taxon>Ruminococcus</taxon>
    </lineage>
</organism>
<evidence type="ECO:0000313" key="1">
    <source>
        <dbReference type="EMBL" id="SHM79233.1"/>
    </source>
</evidence>
<dbReference type="RefSeq" id="WP_072951972.1">
    <property type="nucleotide sequence ID" value="NZ_FRCT01000014.1"/>
</dbReference>
<evidence type="ECO:0000313" key="2">
    <source>
        <dbReference type="Proteomes" id="UP000184394"/>
    </source>
</evidence>
<dbReference type="Proteomes" id="UP000184394">
    <property type="component" value="Unassembled WGS sequence"/>
</dbReference>
<name>A0A1M7LLZ1_RUMFL</name>
<accession>A0A1M7LLZ1</accession>
<dbReference type="AlphaFoldDB" id="A0A1M7LLZ1"/>
<sequence length="325" mass="35680">MRSTIDQITQEFIENRDIVKKAIKHESDYIYPVAANVFCAAGVKADADKLKECKKIIKDNAGFASYLKGNVITPLAAKLCITSDPGAAFAKTAEIYNILKEHFKRSEYLAMLAALLAERTTVEEAEKIALRGKSLYDMMKKEHPILTSSEDNIMAGFMAFSTKSDEQLISDAEKCYDLLKKEFSDKNAIQTVSHIFAMTDGAPEQKTARMTSMFEMLKKAGHKFGKHFELTSLAAVSIIDADEKEIVDNIIGIDDLLEKQKGYGIFSLDKKTRLMHAAMLTADLYEDNTNTEAAISASALAMIAAEEAVICCAIVAATVAANSTN</sequence>
<proteinExistence type="predicted"/>
<gene>
    <name evidence="1" type="ORF">SAMN04487860_11432</name>
</gene>
<dbReference type="Pfam" id="PF13170">
    <property type="entry name" value="DUF4003"/>
    <property type="match status" value="1"/>
</dbReference>
<protein>
    <recommendedName>
        <fullName evidence="3">DUF4003 domain-containing protein</fullName>
    </recommendedName>
</protein>
<reference evidence="1 2" key="1">
    <citation type="submission" date="2016-11" db="EMBL/GenBank/DDBJ databases">
        <authorList>
            <person name="Jaros S."/>
            <person name="Januszkiewicz K."/>
            <person name="Wedrychowicz H."/>
        </authorList>
    </citation>
    <scope>NUCLEOTIDE SEQUENCE [LARGE SCALE GENOMIC DNA]</scope>
    <source>
        <strain evidence="1 2">Y1</strain>
    </source>
</reference>
<dbReference type="EMBL" id="FRCT01000014">
    <property type="protein sequence ID" value="SHM79233.1"/>
    <property type="molecule type" value="Genomic_DNA"/>
</dbReference>